<dbReference type="RefSeq" id="WP_161965186.1">
    <property type="nucleotide sequence ID" value="NZ_OBQK01000005.1"/>
</dbReference>
<organism evidence="1 2">
    <name type="scientific">Ornithinimicrobium cerasi</name>
    <dbReference type="NCBI Taxonomy" id="2248773"/>
    <lineage>
        <taxon>Bacteria</taxon>
        <taxon>Bacillati</taxon>
        <taxon>Actinomycetota</taxon>
        <taxon>Actinomycetes</taxon>
        <taxon>Micrococcales</taxon>
        <taxon>Ornithinimicrobiaceae</taxon>
        <taxon>Ornithinimicrobium</taxon>
    </lineage>
</organism>
<evidence type="ECO:0000313" key="2">
    <source>
        <dbReference type="Proteomes" id="UP000219688"/>
    </source>
</evidence>
<sequence length="58" mass="6080">MPELVLLLTLSVIALFLLGRAVGSRGATPSGLARTVGRGGRALASVGESYRPVEHLRH</sequence>
<gene>
    <name evidence="1" type="ORF">SAMN05421879_10561</name>
</gene>
<proteinExistence type="predicted"/>
<dbReference type="Proteomes" id="UP000219688">
    <property type="component" value="Unassembled WGS sequence"/>
</dbReference>
<evidence type="ECO:0000313" key="1">
    <source>
        <dbReference type="EMBL" id="SOC55392.1"/>
    </source>
</evidence>
<dbReference type="AlphaFoldDB" id="A0A285VMV4"/>
<keyword evidence="2" id="KW-1185">Reference proteome</keyword>
<dbReference type="EMBL" id="OBQK01000005">
    <property type="protein sequence ID" value="SOC55392.1"/>
    <property type="molecule type" value="Genomic_DNA"/>
</dbReference>
<accession>A0A285VMV4</accession>
<protein>
    <submittedName>
        <fullName evidence="1">Uncharacterized protein</fullName>
    </submittedName>
</protein>
<reference evidence="2" key="1">
    <citation type="submission" date="2017-08" db="EMBL/GenBank/DDBJ databases">
        <authorList>
            <person name="Varghese N."/>
            <person name="Submissions S."/>
        </authorList>
    </citation>
    <scope>NUCLEOTIDE SEQUENCE [LARGE SCALE GENOMIC DNA]</scope>
    <source>
        <strain evidence="2">USBA17B2</strain>
    </source>
</reference>
<name>A0A285VMV4_9MICO</name>